<protein>
    <submittedName>
        <fullName evidence="15">Fatty acid oxidation complex subunit alpha</fullName>
    </submittedName>
</protein>
<dbReference type="InterPro" id="IPR050136">
    <property type="entry name" value="FA_oxidation_alpha_subunit"/>
</dbReference>
<dbReference type="Proteomes" id="UP000005845">
    <property type="component" value="Unassembled WGS sequence"/>
</dbReference>
<dbReference type="GO" id="GO:0006635">
    <property type="term" value="P:fatty acid beta-oxidation"/>
    <property type="evidence" value="ECO:0007669"/>
    <property type="project" value="UniProtKB-UniPathway"/>
</dbReference>
<dbReference type="PANTHER" id="PTHR43612:SF3">
    <property type="entry name" value="TRIFUNCTIONAL ENZYME SUBUNIT ALPHA, MITOCHONDRIAL"/>
    <property type="match status" value="1"/>
</dbReference>
<dbReference type="Gene3D" id="3.40.50.720">
    <property type="entry name" value="NAD(P)-binding Rossmann-like Domain"/>
    <property type="match status" value="1"/>
</dbReference>
<dbReference type="eggNOG" id="COG1250">
    <property type="taxonomic scope" value="Bacteria"/>
</dbReference>
<dbReference type="InterPro" id="IPR001753">
    <property type="entry name" value="Enoyl-CoA_hydra/iso"/>
</dbReference>
<feature type="domain" description="3-hydroxyacyl-CoA dehydrogenase NAD binding" evidence="14">
    <location>
        <begin position="327"/>
        <end position="506"/>
    </location>
</feature>
<evidence type="ECO:0000256" key="8">
    <source>
        <dbReference type="ARBA" id="ARBA00023027"/>
    </source>
</evidence>
<dbReference type="Gene3D" id="1.10.1040.50">
    <property type="match status" value="1"/>
</dbReference>
<dbReference type="AlphaFoldDB" id="H5TX51"/>
<dbReference type="InterPro" id="IPR008927">
    <property type="entry name" value="6-PGluconate_DH-like_C_sf"/>
</dbReference>
<dbReference type="Pfam" id="PF00378">
    <property type="entry name" value="ECH_1"/>
    <property type="match status" value="1"/>
</dbReference>
<dbReference type="SUPFAM" id="SSF52096">
    <property type="entry name" value="ClpP/crotonase"/>
    <property type="match status" value="1"/>
</dbReference>
<keyword evidence="10" id="KW-0456">Lyase</keyword>
<keyword evidence="11" id="KW-0511">Multifunctional enzyme</keyword>
<keyword evidence="5" id="KW-0276">Fatty acid metabolism</keyword>
<dbReference type="UniPathway" id="UPA00659"/>
<dbReference type="InterPro" id="IPR006176">
    <property type="entry name" value="3-OHacyl-CoA_DH_NAD-bd"/>
</dbReference>
<sequence>MTDFTTHTSGIIGWDVDADRIVTVTIDDKTQSTNTMTDDMAAALRSVVERLEREKDSITGVIIASGKDTFFAGGDLNLLMTAGPDDIEAISAGLDHYKETFRRLETLGRPVVAAINGTALGGGFEVALAAHRRIALDARGSLLGLPEVTFGVLPGAGGVTRVVRMLGVVDAMLNVVGQGQRMKPRKALQVGVIDEVVSTREEMFDAARAWIKDNPDATQPWDRKGFRIPGGAPSSPALAAHLPAFPATLRRQLKGSPMKAPISVLATAVEGASVDIDTAFTIETRYCARLICGQISANMIKALFFDLGKVNKGTARPADIPVRKATKVAVLGAGMMGAAIAYVAAKAGVDVVLRDVTIEGAQRGKDYSRRILDAKVAKGRLDTAGRDRALDRILATDNISDVKGADLVVEAVFEDVELKKKVLAEVEGYVSDDALLASNTSALPIAEMAGAVTRPSDVIGLHFFSPVDKMPLVEIVVGEQTSDESLARALDFAKQIRKTPIVVQDTYGFYANRVIAKFVDEALSLVAEGMHPASAEQAALQAGFPAGALTLFDEINMKTIAKIRAGFIADAGARGVDFVPSASYPLVDRMLEEFDRPGRLEGRGFYDYDGPGGQRLGLWPRLAELYTRSDVEIPFDDAKERMLVAAALEAFACYDEGAIGSVAEANVGSIMGIGYPAWTGGALQYINQYPGGLEGFVARADELRARYGDRFVVSDALRARAADGSELV</sequence>
<dbReference type="EMBL" id="BAFC01000025">
    <property type="protein sequence ID" value="GAB38059.1"/>
    <property type="molecule type" value="Genomic_DNA"/>
</dbReference>
<comment type="caution">
    <text evidence="15">The sequence shown here is derived from an EMBL/GenBank/DDBJ whole genome shotgun (WGS) entry which is preliminary data.</text>
</comment>
<evidence type="ECO:0000256" key="1">
    <source>
        <dbReference type="ARBA" id="ARBA00005005"/>
    </source>
</evidence>
<evidence type="ECO:0000256" key="7">
    <source>
        <dbReference type="ARBA" id="ARBA00023002"/>
    </source>
</evidence>
<evidence type="ECO:0000256" key="10">
    <source>
        <dbReference type="ARBA" id="ARBA00023239"/>
    </source>
</evidence>
<evidence type="ECO:0000259" key="13">
    <source>
        <dbReference type="Pfam" id="PF00725"/>
    </source>
</evidence>
<dbReference type="Gene3D" id="3.90.226.10">
    <property type="entry name" value="2-enoyl-CoA Hydratase, Chain A, domain 1"/>
    <property type="match status" value="1"/>
</dbReference>
<reference evidence="15 16" key="1">
    <citation type="submission" date="2012-02" db="EMBL/GenBank/DDBJ databases">
        <title>Whole genome shotgun sequence of Gordonia sputi NBRC 100414.</title>
        <authorList>
            <person name="Yoshida I."/>
            <person name="Hosoyama A."/>
            <person name="Tsuchikane K."/>
            <person name="Katsumata H."/>
            <person name="Yamazaki S."/>
            <person name="Fujita N."/>
        </authorList>
    </citation>
    <scope>NUCLEOTIDE SEQUENCE [LARGE SCALE GENOMIC DNA]</scope>
    <source>
        <strain evidence="15 16">NBRC 100414</strain>
    </source>
</reference>
<comment type="catalytic activity">
    <reaction evidence="12">
        <text>a (3S)-3-hydroxyacyl-CoA + NAD(+) = a 3-oxoacyl-CoA + NADH + H(+)</text>
        <dbReference type="Rhea" id="RHEA:22432"/>
        <dbReference type="ChEBI" id="CHEBI:15378"/>
        <dbReference type="ChEBI" id="CHEBI:57318"/>
        <dbReference type="ChEBI" id="CHEBI:57540"/>
        <dbReference type="ChEBI" id="CHEBI:57945"/>
        <dbReference type="ChEBI" id="CHEBI:90726"/>
        <dbReference type="EC" id="1.1.1.35"/>
    </reaction>
</comment>
<comment type="similarity">
    <text evidence="4">Belongs to the 3-hydroxyacyl-CoA dehydrogenase family.</text>
</comment>
<comment type="pathway">
    <text evidence="1">Lipid metabolism; fatty acid beta-oxidation.</text>
</comment>
<dbReference type="RefSeq" id="WP_005203384.1">
    <property type="nucleotide sequence ID" value="NZ_BAFC01000025.1"/>
</dbReference>
<dbReference type="CDD" id="cd06558">
    <property type="entry name" value="crotonase-like"/>
    <property type="match status" value="1"/>
</dbReference>
<dbReference type="FunFam" id="3.40.50.720:FF:000009">
    <property type="entry name" value="Fatty oxidation complex, alpha subunit"/>
    <property type="match status" value="1"/>
</dbReference>
<evidence type="ECO:0000313" key="15">
    <source>
        <dbReference type="EMBL" id="GAB38059.1"/>
    </source>
</evidence>
<evidence type="ECO:0000256" key="3">
    <source>
        <dbReference type="ARBA" id="ARBA00007005"/>
    </source>
</evidence>
<keyword evidence="9" id="KW-0443">Lipid metabolism</keyword>
<dbReference type="InterPro" id="IPR036291">
    <property type="entry name" value="NAD(P)-bd_dom_sf"/>
</dbReference>
<proteinExistence type="inferred from homology"/>
<dbReference type="GO" id="GO:0070403">
    <property type="term" value="F:NAD+ binding"/>
    <property type="evidence" value="ECO:0007669"/>
    <property type="project" value="InterPro"/>
</dbReference>
<evidence type="ECO:0000256" key="2">
    <source>
        <dbReference type="ARBA" id="ARBA00005086"/>
    </source>
</evidence>
<organism evidence="15 16">
    <name type="scientific">Gordonia sputi NBRC 100414</name>
    <dbReference type="NCBI Taxonomy" id="1089453"/>
    <lineage>
        <taxon>Bacteria</taxon>
        <taxon>Bacillati</taxon>
        <taxon>Actinomycetota</taxon>
        <taxon>Actinomycetes</taxon>
        <taxon>Mycobacteriales</taxon>
        <taxon>Gordoniaceae</taxon>
        <taxon>Gordonia</taxon>
    </lineage>
</organism>
<dbReference type="InterPro" id="IPR029045">
    <property type="entry name" value="ClpP/crotonase-like_dom_sf"/>
</dbReference>
<evidence type="ECO:0000256" key="5">
    <source>
        <dbReference type="ARBA" id="ARBA00022832"/>
    </source>
</evidence>
<comment type="pathway">
    <text evidence="2">Lipid metabolism; butanoate metabolism.</text>
</comment>
<evidence type="ECO:0000256" key="6">
    <source>
        <dbReference type="ARBA" id="ARBA00022963"/>
    </source>
</evidence>
<dbReference type="Pfam" id="PF02737">
    <property type="entry name" value="3HCDH_N"/>
    <property type="match status" value="1"/>
</dbReference>
<evidence type="ECO:0000259" key="14">
    <source>
        <dbReference type="Pfam" id="PF02737"/>
    </source>
</evidence>
<dbReference type="PANTHER" id="PTHR43612">
    <property type="entry name" value="TRIFUNCTIONAL ENZYME SUBUNIT ALPHA"/>
    <property type="match status" value="1"/>
</dbReference>
<evidence type="ECO:0000256" key="12">
    <source>
        <dbReference type="ARBA" id="ARBA00049556"/>
    </source>
</evidence>
<feature type="domain" description="3-hydroxyacyl-CoA dehydrogenase C-terminal" evidence="13">
    <location>
        <begin position="508"/>
        <end position="608"/>
    </location>
</feature>
<dbReference type="SUPFAM" id="SSF48179">
    <property type="entry name" value="6-phosphogluconate dehydrogenase C-terminal domain-like"/>
    <property type="match status" value="2"/>
</dbReference>
<evidence type="ECO:0000256" key="11">
    <source>
        <dbReference type="ARBA" id="ARBA00023268"/>
    </source>
</evidence>
<evidence type="ECO:0000256" key="4">
    <source>
        <dbReference type="ARBA" id="ARBA00009463"/>
    </source>
</evidence>
<keyword evidence="6" id="KW-0442">Lipid degradation</keyword>
<dbReference type="Pfam" id="PF00725">
    <property type="entry name" value="3HCDH"/>
    <property type="match status" value="1"/>
</dbReference>
<name>H5TX51_9ACTN</name>
<accession>H5TX51</accession>
<dbReference type="GO" id="GO:0016509">
    <property type="term" value="F:long-chain (3S)-3-hydroxyacyl-CoA dehydrogenase (NAD+) activity"/>
    <property type="evidence" value="ECO:0007669"/>
    <property type="project" value="TreeGrafter"/>
</dbReference>
<dbReference type="InterPro" id="IPR006108">
    <property type="entry name" value="3HC_DH_C"/>
</dbReference>
<keyword evidence="8" id="KW-0520">NAD</keyword>
<gene>
    <name evidence="15" type="primary">fadB</name>
    <name evidence="15" type="ORF">GOSPT_025_00930</name>
</gene>
<evidence type="ECO:0000313" key="16">
    <source>
        <dbReference type="Proteomes" id="UP000005845"/>
    </source>
</evidence>
<dbReference type="GO" id="GO:0004300">
    <property type="term" value="F:enoyl-CoA hydratase activity"/>
    <property type="evidence" value="ECO:0007669"/>
    <property type="project" value="TreeGrafter"/>
</dbReference>
<keyword evidence="7" id="KW-0560">Oxidoreductase</keyword>
<dbReference type="eggNOG" id="COG1024">
    <property type="taxonomic scope" value="Bacteria"/>
</dbReference>
<keyword evidence="16" id="KW-1185">Reference proteome</keyword>
<dbReference type="SUPFAM" id="SSF51735">
    <property type="entry name" value="NAD(P)-binding Rossmann-fold domains"/>
    <property type="match status" value="1"/>
</dbReference>
<evidence type="ECO:0000256" key="9">
    <source>
        <dbReference type="ARBA" id="ARBA00023098"/>
    </source>
</evidence>
<comment type="similarity">
    <text evidence="3">In the central section; belongs to the 3-hydroxyacyl-CoA dehydrogenase family.</text>
</comment>